<dbReference type="GO" id="GO:0016787">
    <property type="term" value="F:hydrolase activity"/>
    <property type="evidence" value="ECO:0007669"/>
    <property type="project" value="UniProtKB-KW"/>
</dbReference>
<dbReference type="SUPFAM" id="SSF56281">
    <property type="entry name" value="Metallo-hydrolase/oxidoreductase"/>
    <property type="match status" value="1"/>
</dbReference>
<dbReference type="CDD" id="cd07741">
    <property type="entry name" value="metallo-hydrolase-like_MBL-fold"/>
    <property type="match status" value="1"/>
</dbReference>
<dbReference type="Pfam" id="PF12706">
    <property type="entry name" value="Lactamase_B_2"/>
    <property type="match status" value="1"/>
</dbReference>
<dbReference type="AlphaFoldDB" id="A0A7V3V073"/>
<dbReference type="PANTHER" id="PTHR42663:SF6">
    <property type="entry name" value="HYDROLASE C777.06C-RELATED"/>
    <property type="match status" value="1"/>
</dbReference>
<organism evidence="2">
    <name type="scientific">candidate division WOR-3 bacterium</name>
    <dbReference type="NCBI Taxonomy" id="2052148"/>
    <lineage>
        <taxon>Bacteria</taxon>
        <taxon>Bacteria division WOR-3</taxon>
    </lineage>
</organism>
<dbReference type="EMBL" id="DTMZ01000179">
    <property type="protein sequence ID" value="HGD13849.1"/>
    <property type="molecule type" value="Genomic_DNA"/>
</dbReference>
<proteinExistence type="predicted"/>
<reference evidence="2" key="1">
    <citation type="journal article" date="2020" name="mSystems">
        <title>Genome- and Community-Level Interaction Insights into Carbon Utilization and Element Cycling Functions of Hydrothermarchaeota in Hydrothermal Sediment.</title>
        <authorList>
            <person name="Zhou Z."/>
            <person name="Liu Y."/>
            <person name="Xu W."/>
            <person name="Pan J."/>
            <person name="Luo Z.H."/>
            <person name="Li M."/>
        </authorList>
    </citation>
    <scope>NUCLEOTIDE SEQUENCE [LARGE SCALE GENOMIC DNA]</scope>
    <source>
        <strain evidence="2">SpSt-914</strain>
    </source>
</reference>
<accession>A0A7V3V073</accession>
<dbReference type="PANTHER" id="PTHR42663">
    <property type="entry name" value="HYDROLASE C777.06C-RELATED-RELATED"/>
    <property type="match status" value="1"/>
</dbReference>
<comment type="caution">
    <text evidence="2">The sequence shown here is derived from an EMBL/GenBank/DDBJ whole genome shotgun (WGS) entry which is preliminary data.</text>
</comment>
<feature type="domain" description="Metallo-beta-lactamase" evidence="1">
    <location>
        <begin position="42"/>
        <end position="222"/>
    </location>
</feature>
<sequence length="267" mass="30209">MLQKSESDWLIFLGSGGARIVIARQVRASGGIWFNLNGIQFHLDPGPGALVRATSSRHQLDPTKLSAILISHRHLDHAADVNVMIEAMTMGGTEKRGRLYAPSDALEGEDPIVLRYLRQFLEEVVVLKEGGEYELGTVRFKCPVRHHHRGEVYGFRFQTNQLSISYIADTAFFPELAEYYKADVVIFNVVRYKPSDLDHLHFNEVEYLINRMKPKLSIMTHFGMTMIKAKPWILARELTQKTGCEVIAASDGLLLKLDKYESATETC</sequence>
<name>A0A7V3V073_UNCW3</name>
<protein>
    <submittedName>
        <fullName evidence="2">MBL fold metallo-hydrolase</fullName>
    </submittedName>
</protein>
<evidence type="ECO:0000313" key="2">
    <source>
        <dbReference type="EMBL" id="HGD13849.1"/>
    </source>
</evidence>
<keyword evidence="2" id="KW-0378">Hydrolase</keyword>
<dbReference type="InterPro" id="IPR001279">
    <property type="entry name" value="Metallo-B-lactamas"/>
</dbReference>
<gene>
    <name evidence="2" type="ORF">ENX16_07230</name>
</gene>
<dbReference type="InterPro" id="IPR036866">
    <property type="entry name" value="RibonucZ/Hydroxyglut_hydro"/>
</dbReference>
<dbReference type="Gene3D" id="3.60.15.10">
    <property type="entry name" value="Ribonuclease Z/Hydroxyacylglutathione hydrolase-like"/>
    <property type="match status" value="1"/>
</dbReference>
<evidence type="ECO:0000259" key="1">
    <source>
        <dbReference type="Pfam" id="PF12706"/>
    </source>
</evidence>